<dbReference type="AlphaFoldDB" id="A0A3B1D751"/>
<dbReference type="EMBL" id="UOGH01000049">
    <property type="protein sequence ID" value="VAX27565.1"/>
    <property type="molecule type" value="Genomic_DNA"/>
</dbReference>
<protein>
    <submittedName>
        <fullName evidence="1">Uncharacterized protein</fullName>
    </submittedName>
</protein>
<proteinExistence type="predicted"/>
<name>A0A3B1D751_9ZZZZ</name>
<sequence>MLRPDPFPSLACSGIIRLMKKREVTDIICRRYCRYYKEGKEDLLCGTYRYLEERYSTGDLERVPEKITPDFSGDSYILEEICSKCEFVADGCDFRGGNPGPPCGGYYVVEWLRRQSG</sequence>
<evidence type="ECO:0000313" key="1">
    <source>
        <dbReference type="EMBL" id="VAX27565.1"/>
    </source>
</evidence>
<organism evidence="1">
    <name type="scientific">hydrothermal vent metagenome</name>
    <dbReference type="NCBI Taxonomy" id="652676"/>
    <lineage>
        <taxon>unclassified sequences</taxon>
        <taxon>metagenomes</taxon>
        <taxon>ecological metagenomes</taxon>
    </lineage>
</organism>
<accession>A0A3B1D751</accession>
<reference evidence="1" key="1">
    <citation type="submission" date="2018-06" db="EMBL/GenBank/DDBJ databases">
        <authorList>
            <person name="Zhirakovskaya E."/>
        </authorList>
    </citation>
    <scope>NUCLEOTIDE SEQUENCE</scope>
</reference>
<gene>
    <name evidence="1" type="ORF">MNBD_NITROSPIRAE02-241</name>
</gene>